<dbReference type="Ensembl" id="ENSMCST00000019966.1">
    <property type="protein sequence ID" value="ENSMCSP00000019475.1"/>
    <property type="gene ID" value="ENSMCSG00000013671.1"/>
</dbReference>
<feature type="region of interest" description="Disordered" evidence="1">
    <location>
        <begin position="1"/>
        <end position="175"/>
    </location>
</feature>
<evidence type="ECO:0000313" key="3">
    <source>
        <dbReference type="Proteomes" id="UP000694560"/>
    </source>
</evidence>
<feature type="compositionally biased region" description="Basic and acidic residues" evidence="1">
    <location>
        <begin position="34"/>
        <end position="53"/>
    </location>
</feature>
<keyword evidence="3" id="KW-1185">Reference proteome</keyword>
<organism evidence="2 3">
    <name type="scientific">Malurus cyaneus samueli</name>
    <dbReference type="NCBI Taxonomy" id="2593467"/>
    <lineage>
        <taxon>Eukaryota</taxon>
        <taxon>Metazoa</taxon>
        <taxon>Chordata</taxon>
        <taxon>Craniata</taxon>
        <taxon>Vertebrata</taxon>
        <taxon>Euteleostomi</taxon>
        <taxon>Archelosauria</taxon>
        <taxon>Archosauria</taxon>
        <taxon>Dinosauria</taxon>
        <taxon>Saurischia</taxon>
        <taxon>Theropoda</taxon>
        <taxon>Coelurosauria</taxon>
        <taxon>Aves</taxon>
        <taxon>Neognathae</taxon>
        <taxon>Neoaves</taxon>
        <taxon>Telluraves</taxon>
        <taxon>Australaves</taxon>
        <taxon>Passeriformes</taxon>
        <taxon>Meliphagoidea</taxon>
        <taxon>Maluridae</taxon>
        <taxon>Malurus</taxon>
    </lineage>
</organism>
<proteinExistence type="predicted"/>
<evidence type="ECO:0000256" key="1">
    <source>
        <dbReference type="SAM" id="MobiDB-lite"/>
    </source>
</evidence>
<feature type="compositionally biased region" description="Basic and acidic residues" evidence="1">
    <location>
        <begin position="93"/>
        <end position="107"/>
    </location>
</feature>
<dbReference type="Proteomes" id="UP000694560">
    <property type="component" value="Unplaced"/>
</dbReference>
<name>A0A8C5UED2_9PASS</name>
<evidence type="ECO:0000313" key="2">
    <source>
        <dbReference type="Ensembl" id="ENSMCSP00000019475.1"/>
    </source>
</evidence>
<protein>
    <submittedName>
        <fullName evidence="2">Uncharacterized protein</fullName>
    </submittedName>
</protein>
<reference evidence="2" key="1">
    <citation type="submission" date="2025-08" db="UniProtKB">
        <authorList>
            <consortium name="Ensembl"/>
        </authorList>
    </citation>
    <scope>IDENTIFICATION</scope>
</reference>
<accession>A0A8C5UED2</accession>
<dbReference type="AlphaFoldDB" id="A0A8C5UED2"/>
<sequence>GGVPAGAVPGQERPTGRSSPGQERPRAGASPGQERPRAGASRDRSVPGQERPRAGASPGRSVPGTGASPGQERPGTGASPGRSVPGRSVPGQERPRDRSVPGQERPRAGASPGRSVPRAGASGQERPRDRTSVPALVRSPQPRREPPGAAAPWRLREERELPACPSPPERCGGRGAGGMRAAAAVRDSSALRAFAVLNRGRARSRSRQWNSCLGAIFTTSRFRRVCESWLARCRCEVPGLLNVDNVTALVRLVVHLKVVSHNGSRAEKMVWPCSVQASERELSLHMMLQPPQRQLHQRGVKEGWRWSCCCLSSPPR</sequence>
<reference evidence="2" key="2">
    <citation type="submission" date="2025-09" db="UniProtKB">
        <authorList>
            <consortium name="Ensembl"/>
        </authorList>
    </citation>
    <scope>IDENTIFICATION</scope>
</reference>